<dbReference type="PANTHER" id="PTHR31845">
    <property type="entry name" value="FINGER DOMAIN PROTEIN, PUTATIVE-RELATED"/>
    <property type="match status" value="1"/>
</dbReference>
<organism evidence="8 9">
    <name type="scientific">Meira miltonrushii</name>
    <dbReference type="NCBI Taxonomy" id="1280837"/>
    <lineage>
        <taxon>Eukaryota</taxon>
        <taxon>Fungi</taxon>
        <taxon>Dikarya</taxon>
        <taxon>Basidiomycota</taxon>
        <taxon>Ustilaginomycotina</taxon>
        <taxon>Exobasidiomycetes</taxon>
        <taxon>Exobasidiales</taxon>
        <taxon>Brachybasidiaceae</taxon>
        <taxon>Meira</taxon>
    </lineage>
</organism>
<sequence>MPPARPDIIAEGKHDVPFREKRACSGCRAIKSRCMIQDDSQSCSRCTRLGIECNFLEHHRGVKSKGVKDESGHRGHPAKTSVSNKRSPASSSSRSPKRHTSYAVQPFSIQSMLSVDPSHSTLLSSTTFSNMQEDDAGPSNGTAKKPMVSHDSIDESQFIVEHILSTDIITRDQAIDLISFYYFKLNPIIALLDPQLYSTDALLSDDRHRFLLASLCTVSAKFCMPDKYLRLLSFLEAPLARISSQDIAPKHDYVLSLSILAMWKHPQDGTSWRKLRLAVTMALELGLQHTFNEVFISSARSSGPRKKPPPRDFVQRQRTFLQLACFEDGYQDQRRIPMAIDRSLLPEPWQWIEWLGDQVQDIDIRLAASRENALVKQNLMRNLKRDAGVGQGNSGSIKGALTKAIAVRRIQEIEMAIAAERANTRIWKQPSEYGLGSGRMHSGRPCLLFHTANTMFNYHRALYSVYCSNVMKDLDPARKQSVFLDCCRLSVELFELIGGPYGEQDYFRFVHDIVIMNLAVAAVWISDNWRTMPADLALQAALAVTTAANTTASCLDRNLEQASYLAKFLAYCSEKINLLQTTNGYVNGHQGQIAQPDNNTVLQPNGVGMQQLMFDSKHVQSPSGPMVIGNGSLQTAAASVSPESLSLFDMYGNSGDPSLQYLQDLLSVPCVQMDEADGHNILSFFYDERKRQP</sequence>
<feature type="region of interest" description="Disordered" evidence="6">
    <location>
        <begin position="129"/>
        <end position="148"/>
    </location>
</feature>
<accession>A0A316VMT1</accession>
<keyword evidence="3" id="KW-0238">DNA-binding</keyword>
<dbReference type="PROSITE" id="PS50048">
    <property type="entry name" value="ZN2_CY6_FUNGAL_2"/>
    <property type="match status" value="1"/>
</dbReference>
<dbReference type="GO" id="GO:0000981">
    <property type="term" value="F:DNA-binding transcription factor activity, RNA polymerase II-specific"/>
    <property type="evidence" value="ECO:0007669"/>
    <property type="project" value="InterPro"/>
</dbReference>
<dbReference type="SUPFAM" id="SSF57701">
    <property type="entry name" value="Zn2/Cys6 DNA-binding domain"/>
    <property type="match status" value="1"/>
</dbReference>
<dbReference type="InterPro" id="IPR036864">
    <property type="entry name" value="Zn2-C6_fun-type_DNA-bd_sf"/>
</dbReference>
<dbReference type="GO" id="GO:0005634">
    <property type="term" value="C:nucleus"/>
    <property type="evidence" value="ECO:0007669"/>
    <property type="project" value="UniProtKB-SubCell"/>
</dbReference>
<dbReference type="OrthoDB" id="3163292at2759"/>
<evidence type="ECO:0000259" key="7">
    <source>
        <dbReference type="PROSITE" id="PS50048"/>
    </source>
</evidence>
<keyword evidence="2" id="KW-0805">Transcription regulation</keyword>
<dbReference type="GO" id="GO:0008270">
    <property type="term" value="F:zinc ion binding"/>
    <property type="evidence" value="ECO:0007669"/>
    <property type="project" value="InterPro"/>
</dbReference>
<dbReference type="InterPro" id="IPR001138">
    <property type="entry name" value="Zn2Cys6_DnaBD"/>
</dbReference>
<evidence type="ECO:0000256" key="1">
    <source>
        <dbReference type="ARBA" id="ARBA00004123"/>
    </source>
</evidence>
<dbReference type="Proteomes" id="UP000245771">
    <property type="component" value="Unassembled WGS sequence"/>
</dbReference>
<dbReference type="CDD" id="cd00067">
    <property type="entry name" value="GAL4"/>
    <property type="match status" value="1"/>
</dbReference>
<dbReference type="Gene3D" id="4.10.240.10">
    <property type="entry name" value="Zn(2)-C6 fungal-type DNA-binding domain"/>
    <property type="match status" value="1"/>
</dbReference>
<evidence type="ECO:0000256" key="4">
    <source>
        <dbReference type="ARBA" id="ARBA00023163"/>
    </source>
</evidence>
<dbReference type="EMBL" id="KZ819602">
    <property type="protein sequence ID" value="PWN38620.1"/>
    <property type="molecule type" value="Genomic_DNA"/>
</dbReference>
<keyword evidence="5" id="KW-0539">Nucleus</keyword>
<feature type="domain" description="Zn(2)-C6 fungal-type" evidence="7">
    <location>
        <begin position="23"/>
        <end position="55"/>
    </location>
</feature>
<name>A0A316VMT1_9BASI</name>
<dbReference type="InParanoid" id="A0A316VMT1"/>
<feature type="region of interest" description="Disordered" evidence="6">
    <location>
        <begin position="63"/>
        <end position="100"/>
    </location>
</feature>
<reference evidence="8 9" key="1">
    <citation type="journal article" date="2018" name="Mol. Biol. Evol.">
        <title>Broad Genomic Sampling Reveals a Smut Pathogenic Ancestry of the Fungal Clade Ustilaginomycotina.</title>
        <authorList>
            <person name="Kijpornyongpan T."/>
            <person name="Mondo S.J."/>
            <person name="Barry K."/>
            <person name="Sandor L."/>
            <person name="Lee J."/>
            <person name="Lipzen A."/>
            <person name="Pangilinan J."/>
            <person name="LaButti K."/>
            <person name="Hainaut M."/>
            <person name="Henrissat B."/>
            <person name="Grigoriev I.V."/>
            <person name="Spatafora J.W."/>
            <person name="Aime M.C."/>
        </authorList>
    </citation>
    <scope>NUCLEOTIDE SEQUENCE [LARGE SCALE GENOMIC DNA]</scope>
    <source>
        <strain evidence="8 9">MCA 3882</strain>
    </source>
</reference>
<proteinExistence type="predicted"/>
<keyword evidence="4" id="KW-0804">Transcription</keyword>
<dbReference type="RefSeq" id="XP_025358922.1">
    <property type="nucleotide sequence ID" value="XM_025502128.1"/>
</dbReference>
<dbReference type="CDD" id="cd12148">
    <property type="entry name" value="fungal_TF_MHR"/>
    <property type="match status" value="1"/>
</dbReference>
<evidence type="ECO:0000313" key="8">
    <source>
        <dbReference type="EMBL" id="PWN38620.1"/>
    </source>
</evidence>
<protein>
    <recommendedName>
        <fullName evidence="7">Zn(2)-C6 fungal-type domain-containing protein</fullName>
    </recommendedName>
</protein>
<dbReference type="InterPro" id="IPR051089">
    <property type="entry name" value="prtT"/>
</dbReference>
<evidence type="ECO:0000256" key="6">
    <source>
        <dbReference type="SAM" id="MobiDB-lite"/>
    </source>
</evidence>
<dbReference type="AlphaFoldDB" id="A0A316VMT1"/>
<evidence type="ECO:0000313" key="9">
    <source>
        <dbReference type="Proteomes" id="UP000245771"/>
    </source>
</evidence>
<dbReference type="GO" id="GO:0000976">
    <property type="term" value="F:transcription cis-regulatory region binding"/>
    <property type="evidence" value="ECO:0007669"/>
    <property type="project" value="TreeGrafter"/>
</dbReference>
<evidence type="ECO:0000256" key="5">
    <source>
        <dbReference type="ARBA" id="ARBA00023242"/>
    </source>
</evidence>
<keyword evidence="9" id="KW-1185">Reference proteome</keyword>
<feature type="compositionally biased region" description="Low complexity" evidence="6">
    <location>
        <begin position="81"/>
        <end position="94"/>
    </location>
</feature>
<dbReference type="PANTHER" id="PTHR31845:SF19">
    <property type="entry name" value="TRANSCRIPTION FACTOR DOMAIN-CONTAINING PROTEIN"/>
    <property type="match status" value="1"/>
</dbReference>
<gene>
    <name evidence="8" type="ORF">FA14DRAFT_28407</name>
</gene>
<dbReference type="SMART" id="SM00066">
    <property type="entry name" value="GAL4"/>
    <property type="match status" value="1"/>
</dbReference>
<evidence type="ECO:0000256" key="3">
    <source>
        <dbReference type="ARBA" id="ARBA00023125"/>
    </source>
</evidence>
<comment type="subcellular location">
    <subcellularLocation>
        <location evidence="1">Nucleus</location>
    </subcellularLocation>
</comment>
<evidence type="ECO:0000256" key="2">
    <source>
        <dbReference type="ARBA" id="ARBA00023015"/>
    </source>
</evidence>
<dbReference type="PROSITE" id="PS00463">
    <property type="entry name" value="ZN2_CY6_FUNGAL_1"/>
    <property type="match status" value="1"/>
</dbReference>
<dbReference type="GeneID" id="37023909"/>